<dbReference type="EnsemblProtists" id="PYU1_T000664">
    <property type="protein sequence ID" value="PYU1_T000664"/>
    <property type="gene ID" value="PYU1_G000664"/>
</dbReference>
<keyword evidence="4" id="KW-1185">Reference proteome</keyword>
<feature type="transmembrane region" description="Helical" evidence="1">
    <location>
        <begin position="272"/>
        <end position="293"/>
    </location>
</feature>
<evidence type="ECO:0000313" key="3">
    <source>
        <dbReference type="EnsemblProtists" id="PYU1_T000664"/>
    </source>
</evidence>
<feature type="transmembrane region" description="Helical" evidence="1">
    <location>
        <begin position="62"/>
        <end position="82"/>
    </location>
</feature>
<dbReference type="PANTHER" id="PTHR11319">
    <property type="entry name" value="G PROTEIN-COUPLED RECEPTOR-RELATED"/>
    <property type="match status" value="1"/>
</dbReference>
<dbReference type="Pfam" id="PF06011">
    <property type="entry name" value="TRP"/>
    <property type="match status" value="1"/>
</dbReference>
<keyword evidence="1" id="KW-0472">Membrane</keyword>
<keyword evidence="1" id="KW-1133">Transmembrane helix</keyword>
<reference evidence="3" key="3">
    <citation type="submission" date="2015-02" db="UniProtKB">
        <authorList>
            <consortium name="EnsemblProtists"/>
        </authorList>
    </citation>
    <scope>IDENTIFICATION</scope>
    <source>
        <strain evidence="3">DAOM BR144</strain>
    </source>
</reference>
<dbReference type="STRING" id="431595.K3W6S3"/>
<name>K3W6S3_GLOUD</name>
<dbReference type="InParanoid" id="K3W6S3"/>
<evidence type="ECO:0000259" key="2">
    <source>
        <dbReference type="Pfam" id="PF06011"/>
    </source>
</evidence>
<dbReference type="AlphaFoldDB" id="K3W6S3"/>
<reference evidence="4" key="1">
    <citation type="journal article" date="2010" name="Genome Biol.">
        <title>Genome sequence of the necrotrophic plant pathogen Pythium ultimum reveals original pathogenicity mechanisms and effector repertoire.</title>
        <authorList>
            <person name="Levesque C.A."/>
            <person name="Brouwer H."/>
            <person name="Cano L."/>
            <person name="Hamilton J.P."/>
            <person name="Holt C."/>
            <person name="Huitema E."/>
            <person name="Raffaele S."/>
            <person name="Robideau G.P."/>
            <person name="Thines M."/>
            <person name="Win J."/>
            <person name="Zerillo M.M."/>
            <person name="Beakes G.W."/>
            <person name="Boore J.L."/>
            <person name="Busam D."/>
            <person name="Dumas B."/>
            <person name="Ferriera S."/>
            <person name="Fuerstenberg S.I."/>
            <person name="Gachon C.M."/>
            <person name="Gaulin E."/>
            <person name="Govers F."/>
            <person name="Grenville-Briggs L."/>
            <person name="Horner N."/>
            <person name="Hostetler J."/>
            <person name="Jiang R.H."/>
            <person name="Johnson J."/>
            <person name="Krajaejun T."/>
            <person name="Lin H."/>
            <person name="Meijer H.J."/>
            <person name="Moore B."/>
            <person name="Morris P."/>
            <person name="Phuntmart V."/>
            <person name="Puiu D."/>
            <person name="Shetty J."/>
            <person name="Stajich J.E."/>
            <person name="Tripathy S."/>
            <person name="Wawra S."/>
            <person name="van West P."/>
            <person name="Whitty B.R."/>
            <person name="Coutinho P.M."/>
            <person name="Henrissat B."/>
            <person name="Martin F."/>
            <person name="Thomas P.D."/>
            <person name="Tyler B.M."/>
            <person name="De Vries R.P."/>
            <person name="Kamoun S."/>
            <person name="Yandell M."/>
            <person name="Tisserat N."/>
            <person name="Buell C.R."/>
        </authorList>
    </citation>
    <scope>NUCLEOTIDE SEQUENCE</scope>
    <source>
        <strain evidence="4">DAOM:BR144</strain>
    </source>
</reference>
<dbReference type="EMBL" id="GL376620">
    <property type="status" value="NOT_ANNOTATED_CDS"/>
    <property type="molecule type" value="Genomic_DNA"/>
</dbReference>
<protein>
    <recommendedName>
        <fullName evidence="2">TRP C-terminal domain-containing protein</fullName>
    </recommendedName>
</protein>
<sequence length="467" mass="54024">MSQVKTPKLGLFRSIHAQCPTTKLVLSGKILERTIRSNLRVWQARVKLRMNYLTYRNKCLKLYCWVALFLYPTVSKTILMIFNCQEIGDTRYLVVDRRIVCYNSTWAIFGVIAMAGVVVWVVGIPFFFWVLIRLAQDRGVAERLRLLRKPQCRKLRNKWLKEVLQQHAEDGVCVPDMDNIDVQDEELAKYMKRKNLKDSTVEARLGFIYADYSQAYWWFEVVDLSRKLFLSGVIVFVQNGSVEQVLLALSVCLVTMWFLLYFQPYGEYSDNLIASVTQLQLFLTLWLGVMIRLNDMNEESLINKSLLSILLVGTCIAVTFFGIGMILRDGILESRRLFLEDKADRKARIKTEVVERWCKAFNYACYESQMARYGQLSFESFSVPAMLDAFRRLKLANSNGRYPLQSLQDICGLVQEQELAEQQRGFPSMDIRLPNLVEDDEEEDAAEQRLHDELLRGGGNDATPPQT</sequence>
<dbReference type="PANTHER" id="PTHR11319:SF35">
    <property type="entry name" value="OUTER MEMBRANE PROTEIN PMPC-RELATED"/>
    <property type="match status" value="1"/>
</dbReference>
<dbReference type="Proteomes" id="UP000019132">
    <property type="component" value="Unassembled WGS sequence"/>
</dbReference>
<dbReference type="VEuPathDB" id="FungiDB:PYU1_G000664"/>
<reference evidence="4" key="2">
    <citation type="submission" date="2010-04" db="EMBL/GenBank/DDBJ databases">
        <authorList>
            <person name="Buell R."/>
            <person name="Hamilton J."/>
            <person name="Hostetler J."/>
        </authorList>
    </citation>
    <scope>NUCLEOTIDE SEQUENCE [LARGE SCALE GENOMIC DNA]</scope>
    <source>
        <strain evidence="4">DAOM:BR144</strain>
    </source>
</reference>
<organism evidence="3 4">
    <name type="scientific">Globisporangium ultimum (strain ATCC 200006 / CBS 805.95 / DAOM BR144)</name>
    <name type="common">Pythium ultimum</name>
    <dbReference type="NCBI Taxonomy" id="431595"/>
    <lineage>
        <taxon>Eukaryota</taxon>
        <taxon>Sar</taxon>
        <taxon>Stramenopiles</taxon>
        <taxon>Oomycota</taxon>
        <taxon>Peronosporomycetes</taxon>
        <taxon>Pythiales</taxon>
        <taxon>Pythiaceae</taxon>
        <taxon>Globisporangium</taxon>
    </lineage>
</organism>
<dbReference type="eggNOG" id="ENOG502RW0P">
    <property type="taxonomic scope" value="Eukaryota"/>
</dbReference>
<proteinExistence type="predicted"/>
<dbReference type="HOGENOM" id="CLU_585947_0_0_1"/>
<evidence type="ECO:0000313" key="4">
    <source>
        <dbReference type="Proteomes" id="UP000019132"/>
    </source>
</evidence>
<dbReference type="InterPro" id="IPR010308">
    <property type="entry name" value="TRP_C"/>
</dbReference>
<feature type="transmembrane region" description="Helical" evidence="1">
    <location>
        <begin position="245"/>
        <end position="266"/>
    </location>
</feature>
<evidence type="ECO:0000256" key="1">
    <source>
        <dbReference type="SAM" id="Phobius"/>
    </source>
</evidence>
<feature type="domain" description="TRP C-terminal" evidence="2">
    <location>
        <begin position="197"/>
        <end position="287"/>
    </location>
</feature>
<keyword evidence="1" id="KW-0812">Transmembrane</keyword>
<feature type="transmembrane region" description="Helical" evidence="1">
    <location>
        <begin position="106"/>
        <end position="132"/>
    </location>
</feature>
<dbReference type="OMA" id="VERWCKA"/>
<accession>K3W6S3</accession>
<feature type="transmembrane region" description="Helical" evidence="1">
    <location>
        <begin position="305"/>
        <end position="327"/>
    </location>
</feature>